<evidence type="ECO:0000256" key="1">
    <source>
        <dbReference type="ARBA" id="ARBA00008987"/>
    </source>
</evidence>
<evidence type="ECO:0000313" key="8">
    <source>
        <dbReference type="RefSeq" id="XP_025419859.1"/>
    </source>
</evidence>
<proteinExistence type="inferred from homology"/>
<gene>
    <name evidence="8" type="primary">LOC112690139</name>
</gene>
<evidence type="ECO:0000256" key="2">
    <source>
        <dbReference type="ARBA" id="ARBA00022448"/>
    </source>
</evidence>
<evidence type="ECO:0000256" key="4">
    <source>
        <dbReference type="ARBA" id="ARBA00023157"/>
    </source>
</evidence>
<dbReference type="InterPro" id="IPR005746">
    <property type="entry name" value="Thioredoxin"/>
</dbReference>
<dbReference type="PANTHER" id="PTHR43601:SF3">
    <property type="entry name" value="THIOREDOXIN, MITOCHONDRIAL"/>
    <property type="match status" value="1"/>
</dbReference>
<dbReference type="GO" id="GO:0005739">
    <property type="term" value="C:mitochondrion"/>
    <property type="evidence" value="ECO:0007669"/>
    <property type="project" value="TreeGrafter"/>
</dbReference>
<organism evidence="7 8">
    <name type="scientific">Sipha flava</name>
    <name type="common">yellow sugarcane aphid</name>
    <dbReference type="NCBI Taxonomy" id="143950"/>
    <lineage>
        <taxon>Eukaryota</taxon>
        <taxon>Metazoa</taxon>
        <taxon>Ecdysozoa</taxon>
        <taxon>Arthropoda</taxon>
        <taxon>Hexapoda</taxon>
        <taxon>Insecta</taxon>
        <taxon>Pterygota</taxon>
        <taxon>Neoptera</taxon>
        <taxon>Paraneoptera</taxon>
        <taxon>Hemiptera</taxon>
        <taxon>Sternorrhyncha</taxon>
        <taxon>Aphidomorpha</taxon>
        <taxon>Aphidoidea</taxon>
        <taxon>Aphididae</taxon>
        <taxon>Sipha</taxon>
    </lineage>
</organism>
<dbReference type="Pfam" id="PF00085">
    <property type="entry name" value="Thioredoxin"/>
    <property type="match status" value="1"/>
</dbReference>
<dbReference type="CDD" id="cd02947">
    <property type="entry name" value="TRX_family"/>
    <property type="match status" value="1"/>
</dbReference>
<keyword evidence="7" id="KW-1185">Reference proteome</keyword>
<dbReference type="FunFam" id="3.40.30.10:FF:000001">
    <property type="entry name" value="Thioredoxin"/>
    <property type="match status" value="1"/>
</dbReference>
<keyword evidence="3" id="KW-0249">Electron transport</keyword>
<dbReference type="GeneID" id="112690139"/>
<keyword evidence="4" id="KW-1015">Disulfide bond</keyword>
<dbReference type="InterPro" id="IPR013766">
    <property type="entry name" value="Thioredoxin_domain"/>
</dbReference>
<dbReference type="GO" id="GO:0045454">
    <property type="term" value="P:cell redox homeostasis"/>
    <property type="evidence" value="ECO:0007669"/>
    <property type="project" value="TreeGrafter"/>
</dbReference>
<evidence type="ECO:0000313" key="7">
    <source>
        <dbReference type="Proteomes" id="UP000694846"/>
    </source>
</evidence>
<dbReference type="PANTHER" id="PTHR43601">
    <property type="entry name" value="THIOREDOXIN, MITOCHONDRIAL"/>
    <property type="match status" value="1"/>
</dbReference>
<name>A0A8B8G9G5_9HEMI</name>
<dbReference type="PROSITE" id="PS51352">
    <property type="entry name" value="THIOREDOXIN_2"/>
    <property type="match status" value="1"/>
</dbReference>
<keyword evidence="2" id="KW-0813">Transport</keyword>
<dbReference type="Gene3D" id="3.40.30.10">
    <property type="entry name" value="Glutaredoxin"/>
    <property type="match status" value="1"/>
</dbReference>
<keyword evidence="5" id="KW-0676">Redox-active center</keyword>
<evidence type="ECO:0000256" key="5">
    <source>
        <dbReference type="ARBA" id="ARBA00023284"/>
    </source>
</evidence>
<comment type="similarity">
    <text evidence="1">Belongs to the thioredoxin family.</text>
</comment>
<sequence length="139" mass="15921">MISNIAKTMSTTKIFTRKFNTSTIRRRIIKIQDKEDFDKYVIQSKEPVVIDFFATWCGPCKMLLPRIEKVIEEYNDTVNLVKVDIDDNAEIAMDYGVSVVPELIAIKDGQVQGKMIGLQDEDKLKTFVSKLVESNVNKK</sequence>
<dbReference type="RefSeq" id="XP_025419859.1">
    <property type="nucleotide sequence ID" value="XM_025564074.1"/>
</dbReference>
<dbReference type="GO" id="GO:0015035">
    <property type="term" value="F:protein-disulfide reductase activity"/>
    <property type="evidence" value="ECO:0007669"/>
    <property type="project" value="InterPro"/>
</dbReference>
<evidence type="ECO:0000259" key="6">
    <source>
        <dbReference type="PROSITE" id="PS51352"/>
    </source>
</evidence>
<dbReference type="SUPFAM" id="SSF52833">
    <property type="entry name" value="Thioredoxin-like"/>
    <property type="match status" value="1"/>
</dbReference>
<accession>A0A8B8G9G5</accession>
<evidence type="ECO:0000256" key="3">
    <source>
        <dbReference type="ARBA" id="ARBA00022982"/>
    </source>
</evidence>
<dbReference type="OrthoDB" id="2121326at2759"/>
<protein>
    <submittedName>
        <fullName evidence="8">Uncharacterized protein LOC112690139</fullName>
    </submittedName>
</protein>
<dbReference type="Proteomes" id="UP000694846">
    <property type="component" value="Unplaced"/>
</dbReference>
<dbReference type="InterPro" id="IPR036249">
    <property type="entry name" value="Thioredoxin-like_sf"/>
</dbReference>
<dbReference type="PRINTS" id="PR00421">
    <property type="entry name" value="THIOREDOXIN"/>
</dbReference>
<dbReference type="InterPro" id="IPR017937">
    <property type="entry name" value="Thioredoxin_CS"/>
</dbReference>
<dbReference type="PROSITE" id="PS00194">
    <property type="entry name" value="THIOREDOXIN_1"/>
    <property type="match status" value="1"/>
</dbReference>
<feature type="domain" description="Thioredoxin" evidence="6">
    <location>
        <begin position="6"/>
        <end position="133"/>
    </location>
</feature>
<dbReference type="NCBIfam" id="TIGR01068">
    <property type="entry name" value="thioredoxin"/>
    <property type="match status" value="1"/>
</dbReference>
<reference evidence="8" key="1">
    <citation type="submission" date="2025-08" db="UniProtKB">
        <authorList>
            <consortium name="RefSeq"/>
        </authorList>
    </citation>
    <scope>IDENTIFICATION</scope>
    <source>
        <tissue evidence="8">Whole body</tissue>
    </source>
</reference>
<dbReference type="AlphaFoldDB" id="A0A8B8G9G5"/>